<dbReference type="RefSeq" id="WP_138220625.1">
    <property type="nucleotide sequence ID" value="NZ_VAUO01000008.1"/>
</dbReference>
<dbReference type="EMBL" id="VAUO01000008">
    <property type="protein sequence ID" value="TLP57282.1"/>
    <property type="molecule type" value="Genomic_DNA"/>
</dbReference>
<dbReference type="AlphaFoldDB" id="A0A5R8YUW0"/>
<evidence type="ECO:0008006" key="3">
    <source>
        <dbReference type="Google" id="ProtNLM"/>
    </source>
</evidence>
<keyword evidence="2" id="KW-1185">Reference proteome</keyword>
<evidence type="ECO:0000313" key="1">
    <source>
        <dbReference type="EMBL" id="TLP57282.1"/>
    </source>
</evidence>
<name>A0A5R8YUW0_9PSED</name>
<organism evidence="1 2">
    <name type="scientific">Pseudomonas mosselii</name>
    <dbReference type="NCBI Taxonomy" id="78327"/>
    <lineage>
        <taxon>Bacteria</taxon>
        <taxon>Pseudomonadati</taxon>
        <taxon>Pseudomonadota</taxon>
        <taxon>Gammaproteobacteria</taxon>
        <taxon>Pseudomonadales</taxon>
        <taxon>Pseudomonadaceae</taxon>
        <taxon>Pseudomonas</taxon>
    </lineage>
</organism>
<gene>
    <name evidence="1" type="ORF">FEM01_16850</name>
</gene>
<reference evidence="1 2" key="1">
    <citation type="submission" date="2019-05" db="EMBL/GenBank/DDBJ databases">
        <title>Pseudomonas sp. SC006 isolated from lettuce that can produce HBGAs.</title>
        <authorList>
            <person name="Wang D."/>
            <person name="Liao N."/>
            <person name="Liu D."/>
            <person name="Zhang Z."/>
            <person name="Zou S."/>
        </authorList>
    </citation>
    <scope>NUCLEOTIDE SEQUENCE [LARGE SCALE GENOMIC DNA]</scope>
    <source>
        <strain evidence="1 2">SC006</strain>
    </source>
</reference>
<comment type="caution">
    <text evidence="1">The sequence shown here is derived from an EMBL/GenBank/DDBJ whole genome shotgun (WGS) entry which is preliminary data.</text>
</comment>
<proteinExistence type="predicted"/>
<evidence type="ECO:0000313" key="2">
    <source>
        <dbReference type="Proteomes" id="UP000309819"/>
    </source>
</evidence>
<dbReference type="Proteomes" id="UP000309819">
    <property type="component" value="Unassembled WGS sequence"/>
</dbReference>
<sequence>MVAWFLGGVMKESVARNHHFISQAEQRLNAIDKTVKKKNQRIFKFEVLCREPPSLRAGPPSGVRIEDNLSRLDLYALSVLGNGQQYNLEDAFGQYENDSSSVVRSIFEKLDSSCTEALGEELRRLYALKLLNMIRNPYAIKRTLKMFSELNGAVPRDEKLRAHFESFRGASRPQIVKTCAEFDVSEGEYIAWLNILYLVILQPVQGKMNLLEALMHSLFSNPDAIKSFTVHRYTDLDKGILLCDQMIDLEYGEGVKQQMFNLDSSSFVVVLLIEAKKQGFFPLGPELQAVNLRQDNLIHVGQEINNMAMLGAFNRHCVYLASSSVFCAFDTPYGIAVAPQDLPDKNSDSSAASNSA</sequence>
<accession>A0A5R8YUW0</accession>
<dbReference type="OrthoDB" id="6288344at2"/>
<protein>
    <recommendedName>
        <fullName evidence="3">DUF4238 domain-containing protein</fullName>
    </recommendedName>
</protein>